<dbReference type="InterPro" id="IPR016985">
    <property type="entry name" value="UCP031890_Tim44-rel"/>
</dbReference>
<comment type="caution">
    <text evidence="3">The sequence shown here is derived from an EMBL/GenBank/DDBJ whole genome shotgun (WGS) entry which is preliminary data.</text>
</comment>
<keyword evidence="1" id="KW-0812">Transmembrane</keyword>
<dbReference type="PIRSF" id="PIRSF031890">
    <property type="entry name" value="UCP031890_transporter_Tim44"/>
    <property type="match status" value="1"/>
</dbReference>
<dbReference type="PANTHER" id="PTHR41542:SF1">
    <property type="entry name" value="BLL5807 PROTEIN"/>
    <property type="match status" value="1"/>
</dbReference>
<organism evidence="3 4">
    <name type="scientific">Roseiterribacter gracilis</name>
    <dbReference type="NCBI Taxonomy" id="2812848"/>
    <lineage>
        <taxon>Bacteria</taxon>
        <taxon>Pseudomonadati</taxon>
        <taxon>Pseudomonadota</taxon>
        <taxon>Alphaproteobacteria</taxon>
        <taxon>Rhodospirillales</taxon>
        <taxon>Roseiterribacteraceae</taxon>
        <taxon>Roseiterribacter</taxon>
    </lineage>
</organism>
<evidence type="ECO:0000313" key="3">
    <source>
        <dbReference type="EMBL" id="GIL40728.1"/>
    </source>
</evidence>
<keyword evidence="1" id="KW-1133">Transmembrane helix</keyword>
<evidence type="ECO:0000259" key="2">
    <source>
        <dbReference type="SMART" id="SM00978"/>
    </source>
</evidence>
<evidence type="ECO:0000313" key="4">
    <source>
        <dbReference type="Proteomes" id="UP000681075"/>
    </source>
</evidence>
<dbReference type="AlphaFoldDB" id="A0A8S8X9P5"/>
<proteinExistence type="predicted"/>
<evidence type="ECO:0000256" key="1">
    <source>
        <dbReference type="SAM" id="Phobius"/>
    </source>
</evidence>
<keyword evidence="4" id="KW-1185">Reference proteome</keyword>
<dbReference type="Proteomes" id="UP000681075">
    <property type="component" value="Unassembled WGS sequence"/>
</dbReference>
<dbReference type="InterPro" id="IPR032710">
    <property type="entry name" value="NTF2-like_dom_sf"/>
</dbReference>
<dbReference type="SMART" id="SM00978">
    <property type="entry name" value="Tim44"/>
    <property type="match status" value="1"/>
</dbReference>
<dbReference type="NCBIfam" id="NF033779">
    <property type="entry name" value="Tim44_TimA_adap"/>
    <property type="match status" value="1"/>
</dbReference>
<protein>
    <recommendedName>
        <fullName evidence="2">Tim44-like domain-containing protein</fullName>
    </recommendedName>
</protein>
<name>A0A8S8X9P5_9PROT</name>
<dbReference type="EMBL" id="BOPV01000001">
    <property type="protein sequence ID" value="GIL40728.1"/>
    <property type="molecule type" value="Genomic_DNA"/>
</dbReference>
<accession>A0A8S8X9P5</accession>
<gene>
    <name evidence="3" type="ORF">TMPK1_29650</name>
</gene>
<reference evidence="3" key="1">
    <citation type="submission" date="2021-02" db="EMBL/GenBank/DDBJ databases">
        <title>Genome sequence of Rhodospirillales sp. strain TMPK1 isolated from soil.</title>
        <authorList>
            <person name="Nakai R."/>
            <person name="Kusada H."/>
            <person name="Tamaki H."/>
        </authorList>
    </citation>
    <scope>NUCLEOTIDE SEQUENCE</scope>
    <source>
        <strain evidence="3">TMPK1</strain>
    </source>
</reference>
<dbReference type="InterPro" id="IPR007379">
    <property type="entry name" value="Tim44-like_dom"/>
</dbReference>
<feature type="transmembrane region" description="Helical" evidence="1">
    <location>
        <begin position="6"/>
        <end position="27"/>
    </location>
</feature>
<dbReference type="Gene3D" id="3.10.450.240">
    <property type="match status" value="1"/>
</dbReference>
<dbReference type="SUPFAM" id="SSF54427">
    <property type="entry name" value="NTF2-like"/>
    <property type="match status" value="1"/>
</dbReference>
<feature type="domain" description="Tim44-like" evidence="2">
    <location>
        <begin position="74"/>
        <end position="220"/>
    </location>
</feature>
<sequence>MGSNTLLDLVIFAAIAVFLVLRLRAVLGRRTGEEQPRANPFATPDPAFVDRAPVAAPTQLGPVAAAPSDLPLSLEARVQNLRVADPSFDEKHFLAGAKTAFQMIVQAFAAGDLGTLKTLLGPSLYNDFSAAVEARNRSGHTLLTELRGTVDADLEDARVINGQTQVDIRFVSQQIHAVRDASGAIVEGDTTQPIEIIDLWTFARDPRSKDPNWQLVATDQPN</sequence>
<keyword evidence="1" id="KW-0472">Membrane</keyword>
<dbReference type="Pfam" id="PF04280">
    <property type="entry name" value="Tim44"/>
    <property type="match status" value="1"/>
</dbReference>
<dbReference type="PANTHER" id="PTHR41542">
    <property type="entry name" value="BLL5807 PROTEIN"/>
    <property type="match status" value="1"/>
</dbReference>